<proteinExistence type="predicted"/>
<organism evidence="3 4">
    <name type="scientific">Chondromyces apiculatus DSM 436</name>
    <dbReference type="NCBI Taxonomy" id="1192034"/>
    <lineage>
        <taxon>Bacteria</taxon>
        <taxon>Pseudomonadati</taxon>
        <taxon>Myxococcota</taxon>
        <taxon>Polyangia</taxon>
        <taxon>Polyangiales</taxon>
        <taxon>Polyangiaceae</taxon>
        <taxon>Chondromyces</taxon>
    </lineage>
</organism>
<feature type="compositionally biased region" description="Pro residues" evidence="1">
    <location>
        <begin position="74"/>
        <end position="84"/>
    </location>
</feature>
<feature type="compositionally biased region" description="Low complexity" evidence="1">
    <location>
        <begin position="55"/>
        <end position="73"/>
    </location>
</feature>
<gene>
    <name evidence="3" type="ORF">CAP_0627</name>
</gene>
<keyword evidence="2" id="KW-0732">Signal</keyword>
<name>A0A017TCZ0_9BACT</name>
<feature type="chain" id="PRO_5001496526" description="Lipoprotein" evidence="2">
    <location>
        <begin position="22"/>
        <end position="169"/>
    </location>
</feature>
<dbReference type="AlphaFoldDB" id="A0A017TCZ0"/>
<feature type="compositionally biased region" description="Low complexity" evidence="1">
    <location>
        <begin position="108"/>
        <end position="126"/>
    </location>
</feature>
<feature type="region of interest" description="Disordered" evidence="1">
    <location>
        <begin position="34"/>
        <end position="88"/>
    </location>
</feature>
<dbReference type="STRING" id="1192034.CAP_0627"/>
<reference evidence="3 4" key="1">
    <citation type="submission" date="2013-05" db="EMBL/GenBank/DDBJ databases">
        <title>Genome assembly of Chondromyces apiculatus DSM 436.</title>
        <authorList>
            <person name="Sharma G."/>
            <person name="Khatri I."/>
            <person name="Kaur C."/>
            <person name="Mayilraj S."/>
            <person name="Subramanian S."/>
        </authorList>
    </citation>
    <scope>NUCLEOTIDE SEQUENCE [LARGE SCALE GENOMIC DNA]</scope>
    <source>
        <strain evidence="3 4">DSM 436</strain>
    </source>
</reference>
<dbReference type="RefSeq" id="WP_044238145.1">
    <property type="nucleotide sequence ID" value="NZ_ASRX01000011.1"/>
</dbReference>
<evidence type="ECO:0000313" key="3">
    <source>
        <dbReference type="EMBL" id="EYF07148.1"/>
    </source>
</evidence>
<dbReference type="EMBL" id="ASRX01000011">
    <property type="protein sequence ID" value="EYF07148.1"/>
    <property type="molecule type" value="Genomic_DNA"/>
</dbReference>
<sequence length="169" mass="17721">MSFPLRALTLSALTVLTPCLAGCYFLVPTQPYDPADPRFQNAQASDPNGPPPSSGPSEPEASSSGGGFQSPPKQDSPPPPPSKPIPISVQIRSECSKTVPVFYGEKPGFSSGTRSSVSGNSISSQGRKSDGTLTVWLLDAKDNGITSVRVSPDTNRVIVDRSCTGLRTE</sequence>
<feature type="region of interest" description="Disordered" evidence="1">
    <location>
        <begin position="104"/>
        <end position="130"/>
    </location>
</feature>
<evidence type="ECO:0000256" key="1">
    <source>
        <dbReference type="SAM" id="MobiDB-lite"/>
    </source>
</evidence>
<dbReference type="Proteomes" id="UP000019678">
    <property type="component" value="Unassembled WGS sequence"/>
</dbReference>
<evidence type="ECO:0008006" key="5">
    <source>
        <dbReference type="Google" id="ProtNLM"/>
    </source>
</evidence>
<feature type="signal peptide" evidence="2">
    <location>
        <begin position="1"/>
        <end position="21"/>
    </location>
</feature>
<accession>A0A017TCZ0</accession>
<protein>
    <recommendedName>
        <fullName evidence="5">Lipoprotein</fullName>
    </recommendedName>
</protein>
<dbReference type="OrthoDB" id="5498304at2"/>
<evidence type="ECO:0000313" key="4">
    <source>
        <dbReference type="Proteomes" id="UP000019678"/>
    </source>
</evidence>
<comment type="caution">
    <text evidence="3">The sequence shown here is derived from an EMBL/GenBank/DDBJ whole genome shotgun (WGS) entry which is preliminary data.</text>
</comment>
<keyword evidence="4" id="KW-1185">Reference proteome</keyword>
<evidence type="ECO:0000256" key="2">
    <source>
        <dbReference type="SAM" id="SignalP"/>
    </source>
</evidence>